<dbReference type="NCBIfam" id="TIGR03187">
    <property type="entry name" value="DGQHR"/>
    <property type="match status" value="1"/>
</dbReference>
<protein>
    <submittedName>
        <fullName evidence="1">DGQHR domain-containing protein</fullName>
    </submittedName>
</protein>
<accession>A0A142VAF4</accession>
<dbReference type="CDD" id="cd16413">
    <property type="entry name" value="DGQHR_domain"/>
    <property type="match status" value="1"/>
</dbReference>
<gene>
    <name evidence="1" type="ORF">Dm11a5_0813</name>
</gene>
<name>A0A142VAF4_9CHLR</name>
<dbReference type="OrthoDB" id="9789139at2"/>
<dbReference type="InterPro" id="IPR017642">
    <property type="entry name" value="DNA_S_mod_DndB"/>
</dbReference>
<reference evidence="1 2" key="1">
    <citation type="submission" date="2015-03" db="EMBL/GenBank/DDBJ databases">
        <title>Genomic characterization of Dehalococcoides mccartyi strain 11a5, an unusal plasmid-containing chloroethene dechlorinator.</title>
        <authorList>
            <person name="Zhao S."/>
            <person name="Ding C."/>
            <person name="He J."/>
        </authorList>
    </citation>
    <scope>NUCLEOTIDE SEQUENCE [LARGE SCALE GENOMIC DNA]</scope>
    <source>
        <strain evidence="1 2">11a5</strain>
    </source>
</reference>
<dbReference type="AlphaFoldDB" id="A0A142VAF4"/>
<dbReference type="RefSeq" id="WP_015407766.1">
    <property type="nucleotide sequence ID" value="NZ_CP011127.1"/>
</dbReference>
<dbReference type="Pfam" id="PF14072">
    <property type="entry name" value="DndB"/>
    <property type="match status" value="1"/>
</dbReference>
<dbReference type="PATRIC" id="fig|61435.8.peg.811"/>
<dbReference type="InterPro" id="IPR017601">
    <property type="entry name" value="DGQHR-contain_dom"/>
</dbReference>
<organism evidence="1 2">
    <name type="scientific">Dehalococcoides mccartyi</name>
    <dbReference type="NCBI Taxonomy" id="61435"/>
    <lineage>
        <taxon>Bacteria</taxon>
        <taxon>Bacillati</taxon>
        <taxon>Chloroflexota</taxon>
        <taxon>Dehalococcoidia</taxon>
        <taxon>Dehalococcoidales</taxon>
        <taxon>Dehalococcoidaceae</taxon>
        <taxon>Dehalococcoides</taxon>
    </lineage>
</organism>
<dbReference type="Proteomes" id="UP000076394">
    <property type="component" value="Chromosome"/>
</dbReference>
<proteinExistence type="predicted"/>
<evidence type="ECO:0000313" key="1">
    <source>
        <dbReference type="EMBL" id="AMU86639.1"/>
    </source>
</evidence>
<dbReference type="EMBL" id="CP011127">
    <property type="protein sequence ID" value="AMU86639.1"/>
    <property type="molecule type" value="Genomic_DNA"/>
</dbReference>
<evidence type="ECO:0000313" key="2">
    <source>
        <dbReference type="Proteomes" id="UP000076394"/>
    </source>
</evidence>
<sequence length="767" mass="88052">MLTNVDDINGMKRLAKQKNKLFDQLLIKDALLSEMESKGWKLVKRNKSNVRIQKPRLESVRFEDRVWLLLYKLGFSYLSSNGGASLSLDEKKDGSTETQINIVAVDDEVALAIECRTSERLAKRPQLCEELEKHTLIRERFANAIRHQYTTANKKQVILAMFLSNIILTDNDRERAENAGVIIFDNKDLAYYEALVKHLGPAARYQFLSDMIPNKPIPGLQIRVPAIRTKMGGFRCYTFSVSPEYLLKIAYVSHRAKGKESDVKTYQRMISKRRLTSIREHIHDDKGIFPTNIVINLGSKPLFEQIQQKTNKDELEKGVLGWLDLKPTYKSAWIIDGQHRLYAYSGLQEAKKALLSVLAFEELPPSKQAELFIDINAKQKSVKSSLLQELYAELHWDADDPEVRIRAIISKAIQDISNDPECKLFQRIQTCDTNKDKNRCITLTSIFSTIERAQFYIQDKKHGDVSEYGPLWADTNDKILKRTEYILKKWFDVIYNHTQEWWDKGSDPGGGLAMNDGISTCIFVLQSVFQSLIAQGHKLGSLNNEKLFMEIEPYGNALGNYLGTLTEAERKAFRALRAAQGIITRTRQCQKAIREAIPSFNPNGLEDFIQLEKKQTNLKTKEVVDHIENNLKIYVMKLLKGKYGEEEAGWWTQGVPKALRQEVVKRYEEDDGKRGGKEYYFNLIDYRSIILSNWAIFKSSLGFGKSGNKEEKTKWLVFVNEKRNIVSHSSSGVLVSIEDYNELAEYDKLLSKCLSHEDSIKILIEDE</sequence>